<feature type="domain" description="OTU" evidence="2">
    <location>
        <begin position="176"/>
        <end position="375"/>
    </location>
</feature>
<dbReference type="AlphaFoldDB" id="A0A8S1XEB1"/>
<dbReference type="GO" id="GO:0005634">
    <property type="term" value="C:nucleus"/>
    <property type="evidence" value="ECO:0007669"/>
    <property type="project" value="TreeGrafter"/>
</dbReference>
<proteinExistence type="predicted"/>
<dbReference type="Pfam" id="PF10275">
    <property type="entry name" value="Peptidase_C65"/>
    <property type="match status" value="1"/>
</dbReference>
<accession>A0A8S1XEB1</accession>
<sequence>MEWLQIFLVIFISLLLYILYQLWKKCYGQENHYHNEFNQILDNRDLGTSNQEGIEIGQMSNQRSNFQNQGFVKEESQFNSQSQISNRNSNLQKSPFNSKIHPTQNVTTYAHFKADEKRTLKVQKIVNFIYAQSQGKRQVEEKYQYFLGEYHQQQELWKEYYIIKLVQKQKMKELCSAYRTVRGDGNCFYTAFGFQFLDILLFKYTNDQFYQFLNSNQVNFQIILNNKDVIDESDKQELRDEFFYRLERLKLIEDIELRKQTLFEEFKAYQKENEKIDGCFYGLSTIFFRNLALKAVDLDGNLNGTLNKQNLLLWETECNENELVISSLAKYLKLYIQLIFFQQDSDFMLMQYGNQSDNKVILLIRPGHYNIGYKNT</sequence>
<dbReference type="GO" id="GO:0004843">
    <property type="term" value="F:cysteine-type deubiquitinase activity"/>
    <property type="evidence" value="ECO:0007669"/>
    <property type="project" value="TreeGrafter"/>
</dbReference>
<keyword evidence="1" id="KW-1133">Transmembrane helix</keyword>
<dbReference type="GO" id="GO:0071108">
    <property type="term" value="P:protein K48-linked deubiquitination"/>
    <property type="evidence" value="ECO:0007669"/>
    <property type="project" value="TreeGrafter"/>
</dbReference>
<dbReference type="PROSITE" id="PS50802">
    <property type="entry name" value="OTU"/>
    <property type="match status" value="1"/>
</dbReference>
<name>A0A8S1XEB1_PAROT</name>
<evidence type="ECO:0000259" key="2">
    <source>
        <dbReference type="PROSITE" id="PS50802"/>
    </source>
</evidence>
<evidence type="ECO:0000313" key="3">
    <source>
        <dbReference type="EMBL" id="CAD8199507.1"/>
    </source>
</evidence>
<dbReference type="InterPro" id="IPR003323">
    <property type="entry name" value="OTU_dom"/>
</dbReference>
<dbReference type="CDD" id="cd22749">
    <property type="entry name" value="Otubain_C65"/>
    <property type="match status" value="1"/>
</dbReference>
<organism evidence="3 4">
    <name type="scientific">Paramecium octaurelia</name>
    <dbReference type="NCBI Taxonomy" id="43137"/>
    <lineage>
        <taxon>Eukaryota</taxon>
        <taxon>Sar</taxon>
        <taxon>Alveolata</taxon>
        <taxon>Ciliophora</taxon>
        <taxon>Intramacronucleata</taxon>
        <taxon>Oligohymenophorea</taxon>
        <taxon>Peniculida</taxon>
        <taxon>Parameciidae</taxon>
        <taxon>Paramecium</taxon>
    </lineage>
</organism>
<dbReference type="PANTHER" id="PTHR12931">
    <property type="entry name" value="UBIQUITIN THIOLESTERASE PROTEIN OTUB"/>
    <property type="match status" value="1"/>
</dbReference>
<dbReference type="OMA" id="WETECNE"/>
<keyword evidence="1" id="KW-0472">Membrane</keyword>
<dbReference type="OrthoDB" id="18915at2759"/>
<gene>
    <name evidence="3" type="ORF">POCTA_138.1.T1190153</name>
</gene>
<dbReference type="FunFam" id="1.20.1300.20:FF:000006">
    <property type="entry name" value="Uncharacterized protein"/>
    <property type="match status" value="1"/>
</dbReference>
<dbReference type="Proteomes" id="UP000683925">
    <property type="component" value="Unassembled WGS sequence"/>
</dbReference>
<dbReference type="EMBL" id="CAJJDP010000119">
    <property type="protein sequence ID" value="CAD8199507.1"/>
    <property type="molecule type" value="Genomic_DNA"/>
</dbReference>
<dbReference type="GO" id="GO:0043130">
    <property type="term" value="F:ubiquitin binding"/>
    <property type="evidence" value="ECO:0007669"/>
    <property type="project" value="TreeGrafter"/>
</dbReference>
<keyword evidence="1" id="KW-0812">Transmembrane</keyword>
<evidence type="ECO:0000313" key="4">
    <source>
        <dbReference type="Proteomes" id="UP000683925"/>
    </source>
</evidence>
<dbReference type="InterPro" id="IPR019400">
    <property type="entry name" value="Peptidase_C65_otubain"/>
</dbReference>
<reference evidence="3" key="1">
    <citation type="submission" date="2021-01" db="EMBL/GenBank/DDBJ databases">
        <authorList>
            <consortium name="Genoscope - CEA"/>
            <person name="William W."/>
        </authorList>
    </citation>
    <scope>NUCLEOTIDE SEQUENCE</scope>
</reference>
<evidence type="ECO:0000256" key="1">
    <source>
        <dbReference type="SAM" id="Phobius"/>
    </source>
</evidence>
<protein>
    <recommendedName>
        <fullName evidence="2">OTU domain-containing protein</fullName>
    </recommendedName>
</protein>
<comment type="caution">
    <text evidence="3">The sequence shown here is derived from an EMBL/GenBank/DDBJ whole genome shotgun (WGS) entry which is preliminary data.</text>
</comment>
<dbReference type="PANTHER" id="PTHR12931:SF15">
    <property type="entry name" value="UBIQUITIN THIOESTERASE OTUBAIN-LIKE"/>
    <property type="match status" value="1"/>
</dbReference>
<keyword evidence="4" id="KW-1185">Reference proteome</keyword>
<feature type="transmembrane region" description="Helical" evidence="1">
    <location>
        <begin position="6"/>
        <end position="23"/>
    </location>
</feature>